<dbReference type="EMBL" id="SWBM01000001">
    <property type="protein sequence ID" value="TKC18812.1"/>
    <property type="molecule type" value="Genomic_DNA"/>
</dbReference>
<name>A0A4U1D8H1_9BACI</name>
<feature type="chain" id="PRO_5020965211" evidence="1">
    <location>
        <begin position="26"/>
        <end position="86"/>
    </location>
</feature>
<organism evidence="2 3">
    <name type="scientific">Robertmurraya kyonggiensis</name>
    <dbReference type="NCBI Taxonomy" id="1037680"/>
    <lineage>
        <taxon>Bacteria</taxon>
        <taxon>Bacillati</taxon>
        <taxon>Bacillota</taxon>
        <taxon>Bacilli</taxon>
        <taxon>Bacillales</taxon>
        <taxon>Bacillaceae</taxon>
        <taxon>Robertmurraya</taxon>
    </lineage>
</organism>
<dbReference type="RefSeq" id="WP_136829505.1">
    <property type="nucleotide sequence ID" value="NZ_SWBM01000001.1"/>
</dbReference>
<comment type="caution">
    <text evidence="2">The sequence shown here is derived from an EMBL/GenBank/DDBJ whole genome shotgun (WGS) entry which is preliminary data.</text>
</comment>
<feature type="signal peptide" evidence="1">
    <location>
        <begin position="1"/>
        <end position="25"/>
    </location>
</feature>
<evidence type="ECO:0000313" key="3">
    <source>
        <dbReference type="Proteomes" id="UP000307756"/>
    </source>
</evidence>
<reference evidence="2 3" key="1">
    <citation type="journal article" date="2011" name="J. Microbiol.">
        <title>Bacillus kyonggiensis sp. nov., isolated from soil of a lettuce field.</title>
        <authorList>
            <person name="Dong K."/>
            <person name="Lee S."/>
        </authorList>
    </citation>
    <scope>NUCLEOTIDE SEQUENCE [LARGE SCALE GENOMIC DNA]</scope>
    <source>
        <strain evidence="2 3">NB22</strain>
    </source>
</reference>
<protein>
    <submittedName>
        <fullName evidence="2">Uncharacterized protein</fullName>
    </submittedName>
</protein>
<keyword evidence="1" id="KW-0732">Signal</keyword>
<evidence type="ECO:0000256" key="1">
    <source>
        <dbReference type="SAM" id="SignalP"/>
    </source>
</evidence>
<accession>A0A4U1D8H1</accession>
<gene>
    <name evidence="2" type="ORF">FA727_04445</name>
</gene>
<proteinExistence type="predicted"/>
<keyword evidence="3" id="KW-1185">Reference proteome</keyword>
<sequence length="86" mass="10233">MFRHFLSLCIAFLTIFIVSTSHVGAAEESTTQLTYYSQHYFSENHDKEFAKKCMKESEGEKVEAQLIDQQWHLKDYFIFLLKNLYN</sequence>
<dbReference type="AlphaFoldDB" id="A0A4U1D8H1"/>
<dbReference type="Proteomes" id="UP000307756">
    <property type="component" value="Unassembled WGS sequence"/>
</dbReference>
<evidence type="ECO:0000313" key="2">
    <source>
        <dbReference type="EMBL" id="TKC18812.1"/>
    </source>
</evidence>